<reference evidence="1 2" key="1">
    <citation type="journal article" date="2021" name="bioRxiv">
        <title>Chromosome-scale and haplotype-resolved genome assembly of a tetraploid potato cultivar.</title>
        <authorList>
            <person name="Sun H."/>
            <person name="Jiao W.-B."/>
            <person name="Krause K."/>
            <person name="Campoy J.A."/>
            <person name="Goel M."/>
            <person name="Folz-Donahue K."/>
            <person name="Kukat C."/>
            <person name="Huettel B."/>
            <person name="Schneeberger K."/>
        </authorList>
    </citation>
    <scope>NUCLEOTIDE SEQUENCE [LARGE SCALE GENOMIC DNA]</scope>
    <source>
        <strain evidence="1">SolTubOtavaFocal</strain>
        <tissue evidence="1">Leaves</tissue>
    </source>
</reference>
<sequence length="98" mass="11663">MPNRSPRLMSMSLFRNHEISYLDHLPDGPDIFGDTHDEYTSQHTWRELEDFMNGAIYIEKGMLFNSKKQLQRAVKLLHLKIAREYIVIKSTKKSWRLV</sequence>
<evidence type="ECO:0000313" key="1">
    <source>
        <dbReference type="EMBL" id="KAH0753989.1"/>
    </source>
</evidence>
<dbReference type="EMBL" id="JAIVGD010000018">
    <property type="protein sequence ID" value="KAH0753989.1"/>
    <property type="molecule type" value="Genomic_DNA"/>
</dbReference>
<name>A0ABQ7UQ65_SOLTU</name>
<protein>
    <submittedName>
        <fullName evidence="1">Uncharacterized protein</fullName>
    </submittedName>
</protein>
<organism evidence="1 2">
    <name type="scientific">Solanum tuberosum</name>
    <name type="common">Potato</name>
    <dbReference type="NCBI Taxonomy" id="4113"/>
    <lineage>
        <taxon>Eukaryota</taxon>
        <taxon>Viridiplantae</taxon>
        <taxon>Streptophyta</taxon>
        <taxon>Embryophyta</taxon>
        <taxon>Tracheophyta</taxon>
        <taxon>Spermatophyta</taxon>
        <taxon>Magnoliopsida</taxon>
        <taxon>eudicotyledons</taxon>
        <taxon>Gunneridae</taxon>
        <taxon>Pentapetalae</taxon>
        <taxon>asterids</taxon>
        <taxon>lamiids</taxon>
        <taxon>Solanales</taxon>
        <taxon>Solanaceae</taxon>
        <taxon>Solanoideae</taxon>
        <taxon>Solaneae</taxon>
        <taxon>Solanum</taxon>
    </lineage>
</organism>
<dbReference type="Proteomes" id="UP000826656">
    <property type="component" value="Unassembled WGS sequence"/>
</dbReference>
<accession>A0ABQ7UQ65</accession>
<keyword evidence="2" id="KW-1185">Reference proteome</keyword>
<comment type="caution">
    <text evidence="1">The sequence shown here is derived from an EMBL/GenBank/DDBJ whole genome shotgun (WGS) entry which is preliminary data.</text>
</comment>
<evidence type="ECO:0000313" key="2">
    <source>
        <dbReference type="Proteomes" id="UP000826656"/>
    </source>
</evidence>
<proteinExistence type="predicted"/>
<gene>
    <name evidence="1" type="ORF">KY290_024259</name>
</gene>